<organism evidence="2">
    <name type="scientific">bioreactor metagenome</name>
    <dbReference type="NCBI Taxonomy" id="1076179"/>
    <lineage>
        <taxon>unclassified sequences</taxon>
        <taxon>metagenomes</taxon>
        <taxon>ecological metagenomes</taxon>
    </lineage>
</organism>
<feature type="region of interest" description="Disordered" evidence="1">
    <location>
        <begin position="89"/>
        <end position="137"/>
    </location>
</feature>
<dbReference type="EMBL" id="VSSQ01097331">
    <property type="protein sequence ID" value="MPN40734.1"/>
    <property type="molecule type" value="Genomic_DNA"/>
</dbReference>
<sequence length="137" mass="14221">MRHDAAQFALGQHAHDTGGGRHRGVVGIAPGGKGVGLGLVDDVHLGHRQVGTLRQLAHHVVQIGRGTGIDLAGVVHLEHRLVGEPVGPQVHAAPQQQGNQHALLAADGTADDAEQGDDAGHQNGRLQPVSKHCRVPL</sequence>
<name>A0A645HX17_9ZZZZ</name>
<evidence type="ECO:0000256" key="1">
    <source>
        <dbReference type="SAM" id="MobiDB-lite"/>
    </source>
</evidence>
<protein>
    <submittedName>
        <fullName evidence="2">Uncharacterized protein</fullName>
    </submittedName>
</protein>
<gene>
    <name evidence="2" type="ORF">SDC9_188273</name>
</gene>
<reference evidence="2" key="1">
    <citation type="submission" date="2019-08" db="EMBL/GenBank/DDBJ databases">
        <authorList>
            <person name="Kucharzyk K."/>
            <person name="Murdoch R.W."/>
            <person name="Higgins S."/>
            <person name="Loffler F."/>
        </authorList>
    </citation>
    <scope>NUCLEOTIDE SEQUENCE</scope>
</reference>
<comment type="caution">
    <text evidence="2">The sequence shown here is derived from an EMBL/GenBank/DDBJ whole genome shotgun (WGS) entry which is preliminary data.</text>
</comment>
<proteinExistence type="predicted"/>
<accession>A0A645HX17</accession>
<evidence type="ECO:0000313" key="2">
    <source>
        <dbReference type="EMBL" id="MPN40734.1"/>
    </source>
</evidence>
<dbReference type="AlphaFoldDB" id="A0A645HX17"/>